<sequence length="77" mass="7742">MDHATVSLSVLSPVCLLSGADMQGEGSGPSTVLRSDLLCLSLFLSSCAMRSSDGIGSVVLPSGWGFESGLAHGSVVT</sequence>
<proteinExistence type="predicted"/>
<protein>
    <recommendedName>
        <fullName evidence="4">Secreted protein</fullName>
    </recommendedName>
</protein>
<feature type="non-terminal residue" evidence="2">
    <location>
        <position position="77"/>
    </location>
</feature>
<gene>
    <name evidence="2" type="ORF">BDW47DRAFT_99648</name>
</gene>
<accession>A0A2I2FKN4</accession>
<dbReference type="AlphaFoldDB" id="A0A2I2FKN4"/>
<dbReference type="EMBL" id="KZ559121">
    <property type="protein sequence ID" value="PLB41183.1"/>
    <property type="molecule type" value="Genomic_DNA"/>
</dbReference>
<evidence type="ECO:0008006" key="4">
    <source>
        <dbReference type="Google" id="ProtNLM"/>
    </source>
</evidence>
<evidence type="ECO:0000313" key="3">
    <source>
        <dbReference type="Proteomes" id="UP000234585"/>
    </source>
</evidence>
<name>A0A2I2FKN4_ASPCN</name>
<evidence type="ECO:0000313" key="2">
    <source>
        <dbReference type="EMBL" id="PLB41183.1"/>
    </source>
</evidence>
<dbReference type="Proteomes" id="UP000234585">
    <property type="component" value="Unassembled WGS sequence"/>
</dbReference>
<feature type="signal peptide" evidence="1">
    <location>
        <begin position="1"/>
        <end position="19"/>
    </location>
</feature>
<organism evidence="2 3">
    <name type="scientific">Aspergillus candidus</name>
    <dbReference type="NCBI Taxonomy" id="41067"/>
    <lineage>
        <taxon>Eukaryota</taxon>
        <taxon>Fungi</taxon>
        <taxon>Dikarya</taxon>
        <taxon>Ascomycota</taxon>
        <taxon>Pezizomycotina</taxon>
        <taxon>Eurotiomycetes</taxon>
        <taxon>Eurotiomycetidae</taxon>
        <taxon>Eurotiales</taxon>
        <taxon>Aspergillaceae</taxon>
        <taxon>Aspergillus</taxon>
        <taxon>Aspergillus subgen. Circumdati</taxon>
    </lineage>
</organism>
<keyword evidence="3" id="KW-1185">Reference proteome</keyword>
<dbReference type="GeneID" id="36528072"/>
<reference evidence="2 3" key="1">
    <citation type="submission" date="2017-12" db="EMBL/GenBank/DDBJ databases">
        <authorList>
            <consortium name="DOE Joint Genome Institute"/>
            <person name="Haridas S."/>
            <person name="Kjaerbolling I."/>
            <person name="Vesth T.C."/>
            <person name="Frisvad J.C."/>
            <person name="Nybo J.L."/>
            <person name="Theobald S."/>
            <person name="Kuo A."/>
            <person name="Bowyer P."/>
            <person name="Matsuda Y."/>
            <person name="Mondo S."/>
            <person name="Lyhne E.K."/>
            <person name="Kogle M.E."/>
            <person name="Clum A."/>
            <person name="Lipzen A."/>
            <person name="Salamov A."/>
            <person name="Ngan C.Y."/>
            <person name="Daum C."/>
            <person name="Chiniquy J."/>
            <person name="Barry K."/>
            <person name="LaButti K."/>
            <person name="Simmons B.A."/>
            <person name="Magnuson J.K."/>
            <person name="Mortensen U.H."/>
            <person name="Larsen T.O."/>
            <person name="Grigoriev I.V."/>
            <person name="Baker S.E."/>
            <person name="Andersen M.R."/>
            <person name="Nordberg H.P."/>
            <person name="Cantor M.N."/>
            <person name="Hua S.X."/>
        </authorList>
    </citation>
    <scope>NUCLEOTIDE SEQUENCE [LARGE SCALE GENOMIC DNA]</scope>
    <source>
        <strain evidence="2 3">CBS 102.13</strain>
    </source>
</reference>
<evidence type="ECO:0000256" key="1">
    <source>
        <dbReference type="SAM" id="SignalP"/>
    </source>
</evidence>
<feature type="chain" id="PRO_5014189303" description="Secreted protein" evidence="1">
    <location>
        <begin position="20"/>
        <end position="77"/>
    </location>
</feature>
<keyword evidence="1" id="KW-0732">Signal</keyword>
<dbReference type="RefSeq" id="XP_024675195.1">
    <property type="nucleotide sequence ID" value="XM_024820912.1"/>
</dbReference>